<evidence type="ECO:0000313" key="1">
    <source>
        <dbReference type="EMBL" id="KAJ8408008.1"/>
    </source>
</evidence>
<sequence>MLEGAEELDTKFFGDEYYGEAEEEKPEFDDEGWCASEEKSFGQYLGEYTRLDYEIIIDDLHCRFCFGPVLPNDFADHCKVEISEEKMRDRENYKIKAQNDKRKKEILGPFYAEDEKQGEQAMGKTNIGKKRKNRLKKMECLMEGNGKRLGEGEDGTQQWLCLSWMAVDAADVEATD</sequence>
<dbReference type="AlphaFoldDB" id="A0AAD7SSR7"/>
<protein>
    <submittedName>
        <fullName evidence="1">Uncharacterized protein</fullName>
    </submittedName>
</protein>
<dbReference type="EMBL" id="JAINUG010000036">
    <property type="protein sequence ID" value="KAJ8408008.1"/>
    <property type="molecule type" value="Genomic_DNA"/>
</dbReference>
<reference evidence="1" key="1">
    <citation type="journal article" date="2023" name="Science">
        <title>Genome structures resolve the early diversification of teleost fishes.</title>
        <authorList>
            <person name="Parey E."/>
            <person name="Louis A."/>
            <person name="Montfort J."/>
            <person name="Bouchez O."/>
            <person name="Roques C."/>
            <person name="Iampietro C."/>
            <person name="Lluch J."/>
            <person name="Castinel A."/>
            <person name="Donnadieu C."/>
            <person name="Desvignes T."/>
            <person name="Floi Bucao C."/>
            <person name="Jouanno E."/>
            <person name="Wen M."/>
            <person name="Mejri S."/>
            <person name="Dirks R."/>
            <person name="Jansen H."/>
            <person name="Henkel C."/>
            <person name="Chen W.J."/>
            <person name="Zahm M."/>
            <person name="Cabau C."/>
            <person name="Klopp C."/>
            <person name="Thompson A.W."/>
            <person name="Robinson-Rechavi M."/>
            <person name="Braasch I."/>
            <person name="Lecointre G."/>
            <person name="Bobe J."/>
            <person name="Postlethwait J.H."/>
            <person name="Berthelot C."/>
            <person name="Roest Crollius H."/>
            <person name="Guiguen Y."/>
        </authorList>
    </citation>
    <scope>NUCLEOTIDE SEQUENCE</scope>
    <source>
        <strain evidence="1">NC1722</strain>
    </source>
</reference>
<dbReference type="Proteomes" id="UP001221898">
    <property type="component" value="Unassembled WGS sequence"/>
</dbReference>
<keyword evidence="2" id="KW-1185">Reference proteome</keyword>
<comment type="caution">
    <text evidence="1">The sequence shown here is derived from an EMBL/GenBank/DDBJ whole genome shotgun (WGS) entry which is preliminary data.</text>
</comment>
<proteinExistence type="predicted"/>
<name>A0AAD7SSR7_9TELE</name>
<gene>
    <name evidence="1" type="ORF">AAFF_G00262360</name>
</gene>
<evidence type="ECO:0000313" key="2">
    <source>
        <dbReference type="Proteomes" id="UP001221898"/>
    </source>
</evidence>
<organism evidence="1 2">
    <name type="scientific">Aldrovandia affinis</name>
    <dbReference type="NCBI Taxonomy" id="143900"/>
    <lineage>
        <taxon>Eukaryota</taxon>
        <taxon>Metazoa</taxon>
        <taxon>Chordata</taxon>
        <taxon>Craniata</taxon>
        <taxon>Vertebrata</taxon>
        <taxon>Euteleostomi</taxon>
        <taxon>Actinopterygii</taxon>
        <taxon>Neopterygii</taxon>
        <taxon>Teleostei</taxon>
        <taxon>Notacanthiformes</taxon>
        <taxon>Halosauridae</taxon>
        <taxon>Aldrovandia</taxon>
    </lineage>
</organism>
<accession>A0AAD7SSR7</accession>